<dbReference type="PANTHER" id="PTHR43685:SF2">
    <property type="entry name" value="GLYCOSYLTRANSFERASE 2-LIKE DOMAIN-CONTAINING PROTEIN"/>
    <property type="match status" value="1"/>
</dbReference>
<dbReference type="Pfam" id="PF00535">
    <property type="entry name" value="Glycos_transf_2"/>
    <property type="match status" value="1"/>
</dbReference>
<dbReference type="SUPFAM" id="SSF53448">
    <property type="entry name" value="Nucleotide-diphospho-sugar transferases"/>
    <property type="match status" value="1"/>
</dbReference>
<dbReference type="CDD" id="cd06433">
    <property type="entry name" value="GT_2_WfgS_like"/>
    <property type="match status" value="1"/>
</dbReference>
<evidence type="ECO:0000313" key="3">
    <source>
        <dbReference type="EMBL" id="RRV12931.1"/>
    </source>
</evidence>
<dbReference type="InterPro" id="IPR001173">
    <property type="entry name" value="Glyco_trans_2-like"/>
</dbReference>
<dbReference type="AlphaFoldDB" id="A0A427E8N8"/>
<accession>A0A427E8N8</accession>
<dbReference type="PANTHER" id="PTHR43685">
    <property type="entry name" value="GLYCOSYLTRANSFERASE"/>
    <property type="match status" value="1"/>
</dbReference>
<reference evidence="3 4" key="1">
    <citation type="submission" date="2018-10" db="EMBL/GenBank/DDBJ databases">
        <title>Transmission dynamics of multidrug resistant bacteria on intensive care unit surfaces.</title>
        <authorList>
            <person name="D'Souza A.W."/>
            <person name="Potter R.F."/>
            <person name="Wallace M."/>
            <person name="Shupe A."/>
            <person name="Patel S."/>
            <person name="Sun S."/>
            <person name="Gul D."/>
            <person name="Kwon J.H."/>
            <person name="Andleeb S."/>
            <person name="Burnham C.-A.D."/>
            <person name="Dantas G."/>
        </authorList>
    </citation>
    <scope>NUCLEOTIDE SEQUENCE [LARGE SCALE GENOMIC DNA]</scope>
    <source>
        <strain evidence="3 4">PX_177</strain>
    </source>
</reference>
<evidence type="ECO:0000259" key="2">
    <source>
        <dbReference type="Pfam" id="PF00535"/>
    </source>
</evidence>
<dbReference type="InterPro" id="IPR029044">
    <property type="entry name" value="Nucleotide-diphossugar_trans"/>
</dbReference>
<evidence type="ECO:0000313" key="4">
    <source>
        <dbReference type="Proteomes" id="UP000276506"/>
    </source>
</evidence>
<dbReference type="EMBL" id="RHQL01000002">
    <property type="protein sequence ID" value="RRV12931.1"/>
    <property type="molecule type" value="Genomic_DNA"/>
</dbReference>
<dbReference type="GO" id="GO:0016740">
    <property type="term" value="F:transferase activity"/>
    <property type="evidence" value="ECO:0007669"/>
    <property type="project" value="UniProtKB-KW"/>
</dbReference>
<organism evidence="3 4">
    <name type="scientific">Stutzerimonas xanthomarina</name>
    <dbReference type="NCBI Taxonomy" id="271420"/>
    <lineage>
        <taxon>Bacteria</taxon>
        <taxon>Pseudomonadati</taxon>
        <taxon>Pseudomonadota</taxon>
        <taxon>Gammaproteobacteria</taxon>
        <taxon>Pseudomonadales</taxon>
        <taxon>Pseudomonadaceae</taxon>
        <taxon>Stutzerimonas</taxon>
    </lineage>
</organism>
<evidence type="ECO:0000256" key="1">
    <source>
        <dbReference type="SAM" id="MobiDB-lite"/>
    </source>
</evidence>
<protein>
    <submittedName>
        <fullName evidence="3">Glycosyltransferase</fullName>
    </submittedName>
</protein>
<proteinExistence type="predicted"/>
<dbReference type="Gene3D" id="3.90.550.10">
    <property type="entry name" value="Spore Coat Polysaccharide Biosynthesis Protein SpsA, Chain A"/>
    <property type="match status" value="1"/>
</dbReference>
<feature type="domain" description="Glycosyltransferase 2-like" evidence="2">
    <location>
        <begin position="37"/>
        <end position="131"/>
    </location>
</feature>
<feature type="region of interest" description="Disordered" evidence="1">
    <location>
        <begin position="1"/>
        <end position="26"/>
    </location>
</feature>
<dbReference type="RefSeq" id="WP_125876327.1">
    <property type="nucleotide sequence ID" value="NZ_RHQL01000002.1"/>
</dbReference>
<dbReference type="Proteomes" id="UP000276506">
    <property type="component" value="Unassembled WGS sequence"/>
</dbReference>
<gene>
    <name evidence="3" type="ORF">EGJ28_04705</name>
</gene>
<dbReference type="InterPro" id="IPR050834">
    <property type="entry name" value="Glycosyltransf_2"/>
</dbReference>
<name>A0A427E8N8_9GAMM</name>
<keyword evidence="3" id="KW-0808">Transferase</keyword>
<comment type="caution">
    <text evidence="3">The sequence shown here is derived from an EMBL/GenBank/DDBJ whole genome shotgun (WGS) entry which is preliminary data.</text>
</comment>
<sequence>MLNIEEFSANKESFSHGGTHRYTNHNGTPKLDKPFFTIVTSTFNSGEGLKWTADSIRCQTFANIQWIVADGGSSDQTLDIIRNNEDIIDYWFSAKDSGIYDAWNKALIFAQGDWVQFIGAGDELSNKDVLNNVEILLRSAFPKHNIAYGRVEVVSERKRTPLFEVGKPWSFLKGRWEMGRPALPVHPEVFHHRTILNGRDTFDTRFKIAGDSHLLLKHIFSKDPLFLPFLIDRMPLGGLSTDPEAVFKVREEIFLINKDLGLVSPVMHKFKYGLTLAVKRIVITCVPAKMRGRVIDWFRVLSGRKKIWTVE</sequence>